<protein>
    <submittedName>
        <fullName evidence="1">Uncharacterized protein</fullName>
    </submittedName>
</protein>
<dbReference type="EMBL" id="JACHJY010000014">
    <property type="protein sequence ID" value="MBB4986683.1"/>
    <property type="molecule type" value="Genomic_DNA"/>
</dbReference>
<keyword evidence="2" id="KW-1185">Reference proteome</keyword>
<dbReference type="Proteomes" id="UP000582643">
    <property type="component" value="Unassembled WGS sequence"/>
</dbReference>
<sequence>MHALSMKDRSPAGLFGGGYREMQCLGPGRPA</sequence>
<gene>
    <name evidence="1" type="ORF">GGE06_007654</name>
</gene>
<comment type="caution">
    <text evidence="1">The sequence shown here is derived from an EMBL/GenBank/DDBJ whole genome shotgun (WGS) entry which is preliminary data.</text>
</comment>
<reference evidence="1 2" key="1">
    <citation type="submission" date="2020-08" db="EMBL/GenBank/DDBJ databases">
        <title>Genomic Encyclopedia of Type Strains, Phase III (KMG-III): the genomes of soil and plant-associated and newly described type strains.</title>
        <authorList>
            <person name="Whitman W."/>
        </authorList>
    </citation>
    <scope>NUCLEOTIDE SEQUENCE [LARGE SCALE GENOMIC DNA]</scope>
    <source>
        <strain evidence="1 2">SFB5A</strain>
    </source>
</reference>
<name>A0A7W7U892_9ACTN</name>
<accession>A0A7W7U892</accession>
<organism evidence="1 2">
    <name type="scientific">Streptomyces nymphaeiformis</name>
    <dbReference type="NCBI Taxonomy" id="2663842"/>
    <lineage>
        <taxon>Bacteria</taxon>
        <taxon>Bacillati</taxon>
        <taxon>Actinomycetota</taxon>
        <taxon>Actinomycetes</taxon>
        <taxon>Kitasatosporales</taxon>
        <taxon>Streptomycetaceae</taxon>
        <taxon>Streptomyces</taxon>
    </lineage>
</organism>
<dbReference type="AlphaFoldDB" id="A0A7W7U892"/>
<proteinExistence type="predicted"/>
<evidence type="ECO:0000313" key="1">
    <source>
        <dbReference type="EMBL" id="MBB4986683.1"/>
    </source>
</evidence>
<evidence type="ECO:0000313" key="2">
    <source>
        <dbReference type="Proteomes" id="UP000582643"/>
    </source>
</evidence>